<keyword evidence="3" id="KW-0156">Chromatin regulator</keyword>
<keyword evidence="3" id="KW-0805">Transcription regulation</keyword>
<dbReference type="GO" id="GO:0006325">
    <property type="term" value="P:chromatin organization"/>
    <property type="evidence" value="ECO:0007669"/>
    <property type="project" value="UniProtKB-KW"/>
</dbReference>
<evidence type="ECO:0000256" key="1">
    <source>
        <dbReference type="ARBA" id="ARBA00023242"/>
    </source>
</evidence>
<name>A0A2G5HNU3_CERBT</name>
<evidence type="ECO:0000313" key="6">
    <source>
        <dbReference type="EMBL" id="PIA94200.1"/>
    </source>
</evidence>
<keyword evidence="3" id="KW-0804">Transcription</keyword>
<dbReference type="PROSITE" id="PS51037">
    <property type="entry name" value="YEATS"/>
    <property type="match status" value="1"/>
</dbReference>
<dbReference type="Proteomes" id="UP001302367">
    <property type="component" value="Chromosome 6"/>
</dbReference>
<protein>
    <recommendedName>
        <fullName evidence="3">Protein AF-9 homolog</fullName>
    </recommendedName>
</protein>
<dbReference type="InterPro" id="IPR005033">
    <property type="entry name" value="YEATS"/>
</dbReference>
<evidence type="ECO:0000313" key="9">
    <source>
        <dbReference type="Proteomes" id="UP001302367"/>
    </source>
</evidence>
<feature type="domain" description="YEATS" evidence="5">
    <location>
        <begin position="8"/>
        <end position="175"/>
    </location>
</feature>
<organism evidence="6 8">
    <name type="scientific">Cercospora beticola</name>
    <name type="common">Sugarbeet leaf spot fungus</name>
    <dbReference type="NCBI Taxonomy" id="122368"/>
    <lineage>
        <taxon>Eukaryota</taxon>
        <taxon>Fungi</taxon>
        <taxon>Dikarya</taxon>
        <taxon>Ascomycota</taxon>
        <taxon>Pezizomycotina</taxon>
        <taxon>Dothideomycetes</taxon>
        <taxon>Dothideomycetidae</taxon>
        <taxon>Mycosphaerellales</taxon>
        <taxon>Mycosphaerellaceae</taxon>
        <taxon>Cercospora</taxon>
    </lineage>
</organism>
<dbReference type="GO" id="GO:0000812">
    <property type="term" value="C:Swr1 complex"/>
    <property type="evidence" value="ECO:0007669"/>
    <property type="project" value="UniProtKB-UniRule"/>
</dbReference>
<accession>A0A2G5HNU3</accession>
<comment type="similarity">
    <text evidence="3">Belongs to the YAF9 family.</text>
</comment>
<keyword evidence="3" id="KW-0175">Coiled coil</keyword>
<keyword evidence="3" id="KW-0010">Activator</keyword>
<feature type="coiled-coil region" evidence="3">
    <location>
        <begin position="231"/>
        <end position="269"/>
    </location>
</feature>
<comment type="subcellular location">
    <subcellularLocation>
        <location evidence="3">Nucleus</location>
    </subcellularLocation>
    <subcellularLocation>
        <location evidence="3">Cytoplasm</location>
    </subcellularLocation>
</comment>
<feature type="region of interest" description="Disordered" evidence="4">
    <location>
        <begin position="196"/>
        <end position="223"/>
    </location>
</feature>
<dbReference type="EMBL" id="CP134189">
    <property type="protein sequence ID" value="WPB04576.1"/>
    <property type="molecule type" value="Genomic_DNA"/>
</dbReference>
<evidence type="ECO:0000313" key="7">
    <source>
        <dbReference type="EMBL" id="WPB04576.1"/>
    </source>
</evidence>
<proteinExistence type="inferred from homology"/>
<dbReference type="GO" id="GO:0005737">
    <property type="term" value="C:cytoplasm"/>
    <property type="evidence" value="ECO:0007669"/>
    <property type="project" value="UniProtKB-SubCell"/>
</dbReference>
<dbReference type="PANTHER" id="PTHR23195">
    <property type="entry name" value="YEATS DOMAIN"/>
    <property type="match status" value="1"/>
</dbReference>
<dbReference type="GO" id="GO:0006355">
    <property type="term" value="P:regulation of DNA-templated transcription"/>
    <property type="evidence" value="ECO:0007669"/>
    <property type="project" value="InterPro"/>
</dbReference>
<dbReference type="Gene3D" id="2.60.40.1970">
    <property type="entry name" value="YEATS domain"/>
    <property type="match status" value="1"/>
</dbReference>
<evidence type="ECO:0000313" key="8">
    <source>
        <dbReference type="Proteomes" id="UP000230605"/>
    </source>
</evidence>
<evidence type="ECO:0000259" key="5">
    <source>
        <dbReference type="PROSITE" id="PS51037"/>
    </source>
</evidence>
<keyword evidence="1 2" id="KW-0539">Nucleus</keyword>
<evidence type="ECO:0000256" key="2">
    <source>
        <dbReference type="PROSITE-ProRule" id="PRU00376"/>
    </source>
</evidence>
<keyword evidence="3" id="KW-0234">DNA repair</keyword>
<dbReference type="Proteomes" id="UP000230605">
    <property type="component" value="Chromosome 6"/>
</dbReference>
<keyword evidence="3" id="KW-0227">DNA damage</keyword>
<dbReference type="EMBL" id="LKMD01000104">
    <property type="protein sequence ID" value="PIA94200.1"/>
    <property type="molecule type" value="Genomic_DNA"/>
</dbReference>
<evidence type="ECO:0000256" key="3">
    <source>
        <dbReference type="RuleBase" id="RU367117"/>
    </source>
</evidence>
<keyword evidence="9" id="KW-1185">Reference proteome</keyword>
<evidence type="ECO:0000256" key="4">
    <source>
        <dbReference type="SAM" id="MobiDB-lite"/>
    </source>
</evidence>
<dbReference type="InterPro" id="IPR055129">
    <property type="entry name" value="YEATS_dom"/>
</dbReference>
<dbReference type="Pfam" id="PF03366">
    <property type="entry name" value="YEATS"/>
    <property type="match status" value="1"/>
</dbReference>
<dbReference type="GO" id="GO:0006281">
    <property type="term" value="P:DNA repair"/>
    <property type="evidence" value="ECO:0007669"/>
    <property type="project" value="UniProtKB-UniRule"/>
</dbReference>
<reference evidence="6 8" key="1">
    <citation type="submission" date="2015-10" db="EMBL/GenBank/DDBJ databases">
        <title>The cercosporin biosynthetic gene cluster was horizontally transferred to several fungal lineages and shown to be expanded in Cercospora beticola based on microsynteny with recipient genomes.</title>
        <authorList>
            <person name="De Jonge R."/>
            <person name="Ebert M.K."/>
            <person name="Suttle J.C."/>
            <person name="Jurick Ii W.M."/>
            <person name="Secor G.A."/>
            <person name="Thomma B.P."/>
            <person name="Van De Peer Y."/>
            <person name="Bolton M.D."/>
        </authorList>
    </citation>
    <scope>NUCLEOTIDE SEQUENCE [LARGE SCALE GENOMIC DNA]</scope>
    <source>
        <strain evidence="6 8">09-40</strain>
    </source>
</reference>
<keyword evidence="3" id="KW-0963">Cytoplasm</keyword>
<reference evidence="7 9" key="2">
    <citation type="submission" date="2023-09" db="EMBL/GenBank/DDBJ databases">
        <title>Complete-Gapless Cercospora beticola genome.</title>
        <authorList>
            <person name="Wyatt N.A."/>
            <person name="Spanner R.E."/>
            <person name="Bolton M.D."/>
        </authorList>
    </citation>
    <scope>NUCLEOTIDE SEQUENCE [LARGE SCALE GENOMIC DNA]</scope>
    <source>
        <strain evidence="7">Cb09-40</strain>
    </source>
</reference>
<dbReference type="InterPro" id="IPR038704">
    <property type="entry name" value="YEAST_sf"/>
</dbReference>
<comment type="subunit">
    <text evidence="3">Component of the SWR1 chromatin-remodeling complex and of the NuA4 histone acetyltransferase complex.</text>
</comment>
<dbReference type="OrthoDB" id="16041at2759"/>
<comment type="domain">
    <text evidence="3">The coiled-coil domain is required for assembly into the NuA4 complex.</text>
</comment>
<dbReference type="AlphaFoldDB" id="A0A2G5HNU3"/>
<comment type="function">
    <text evidence="3">Component of the SWR1 complex which mediates the ATP-dependent exchange of histone H2A for an H2A variant leading to transcriptional regulation of selected genes by chromatin remodeling. Component of the NuA4 histone acetyltransferase complex which is involved in transcriptional activation of selected genes principally by acetylation of nucleosomal histones H4 and H2A. The NuA4 complex is also involved in DNA repair. Yaf9 may also be required for viability in conditions in which the structural integrity of the spindle is compromised.</text>
</comment>
<gene>
    <name evidence="3" type="primary">YAF9</name>
    <name evidence="6" type="ORF">CB0940_08020</name>
    <name evidence="7" type="ORF">RHO25_009222</name>
</gene>
<sequence length="272" mass="30697">MPAATSKRVRGIKITRHFIIGNEAHVLPYSGYPNPPPEGHTKGWKVYVRPLPNGPDITTWLKKVQFKLHHTYADASRTIESSSLLDPATGAAKKDISFEVAETGYGEFAVEIRLYFAPESGEKAIYREHYLTLSPYGDEKQKARQEKDNFVVAERLETIEFNEPTSDFAKMLMSEDQFNWLKVKKGRGKGKKPDFVFEGNVEPSSQLPEKALPGSGEGAGMSGGAWSVQYEKQVLAQLEKSKEKIDEMLEEEKKKMEERRKELEKLGATIKT</sequence>